<dbReference type="AlphaFoldDB" id="A0A1N7P6X9"/>
<dbReference type="RefSeq" id="WP_076526002.1">
    <property type="nucleotide sequence ID" value="NZ_CP048103.1"/>
</dbReference>
<reference evidence="4" key="1">
    <citation type="submission" date="2017-01" db="EMBL/GenBank/DDBJ databases">
        <authorList>
            <person name="Varghese N."/>
            <person name="Submissions S."/>
        </authorList>
    </citation>
    <scope>NUCLEOTIDE SEQUENCE [LARGE SCALE GENOMIC DNA]</scope>
    <source>
        <strain evidence="4">DSM 45196</strain>
    </source>
</reference>
<evidence type="ECO:0000256" key="1">
    <source>
        <dbReference type="ARBA" id="ARBA00008950"/>
    </source>
</evidence>
<evidence type="ECO:0000313" key="4">
    <source>
        <dbReference type="Proteomes" id="UP000186795"/>
    </source>
</evidence>
<accession>A0A1N7P6X9</accession>
<evidence type="ECO:0000313" key="3">
    <source>
        <dbReference type="EMBL" id="SIT06287.1"/>
    </source>
</evidence>
<dbReference type="Proteomes" id="UP000186795">
    <property type="component" value="Unassembled WGS sequence"/>
</dbReference>
<dbReference type="Gene3D" id="3.60.21.10">
    <property type="match status" value="1"/>
</dbReference>
<organism evidence="3 4">
    <name type="scientific">Kroppenstedtia eburnea</name>
    <dbReference type="NCBI Taxonomy" id="714067"/>
    <lineage>
        <taxon>Bacteria</taxon>
        <taxon>Bacillati</taxon>
        <taxon>Bacillota</taxon>
        <taxon>Bacilli</taxon>
        <taxon>Bacillales</taxon>
        <taxon>Thermoactinomycetaceae</taxon>
        <taxon>Kroppenstedtia</taxon>
    </lineage>
</organism>
<keyword evidence="4" id="KW-1185">Reference proteome</keyword>
<dbReference type="InterPro" id="IPR024654">
    <property type="entry name" value="Calcineurin-like_PHP_lpxH"/>
</dbReference>
<proteinExistence type="inferred from homology"/>
<name>A0A1N7P6X9_9BACL</name>
<feature type="domain" description="Calcineurin-like phosphoesterase" evidence="2">
    <location>
        <begin position="28"/>
        <end position="74"/>
    </location>
</feature>
<gene>
    <name evidence="3" type="ORF">SAMN05421790_111107</name>
</gene>
<protein>
    <submittedName>
        <fullName evidence="3">Calcineurin-like phosphoesterase superfamily domain-containing protein</fullName>
    </submittedName>
</protein>
<dbReference type="SUPFAM" id="SSF56300">
    <property type="entry name" value="Metallo-dependent phosphatases"/>
    <property type="match status" value="1"/>
</dbReference>
<dbReference type="EMBL" id="FTOD01000011">
    <property type="protein sequence ID" value="SIT06287.1"/>
    <property type="molecule type" value="Genomic_DNA"/>
</dbReference>
<dbReference type="InterPro" id="IPR029052">
    <property type="entry name" value="Metallo-depent_PP-like"/>
</dbReference>
<comment type="similarity">
    <text evidence="1">Belongs to the metallophosphoesterase superfamily. YfcE family.</text>
</comment>
<dbReference type="OrthoDB" id="9813918at2"/>
<evidence type="ECO:0000259" key="2">
    <source>
        <dbReference type="Pfam" id="PF12850"/>
    </source>
</evidence>
<dbReference type="Pfam" id="PF12850">
    <property type="entry name" value="Metallophos_2"/>
    <property type="match status" value="1"/>
</dbReference>
<sequence length="114" mass="12771">MENKPIGEDPLEDLQDASLGHLESMFGKMDHDVIACGHHHPGHVLRSDQTLYINPGSLGCSRDALARYAVIGVSDHGIRVKLDAAVYDKELLRRSFEKKNIPGRQYIMESFHGF</sequence>